<comment type="caution">
    <text evidence="1">The sequence shown here is derived from an EMBL/GenBank/DDBJ whole genome shotgun (WGS) entry which is preliminary data.</text>
</comment>
<reference evidence="1" key="1">
    <citation type="journal article" date="2023" name="Mol. Phylogenet. Evol.">
        <title>Genome-scale phylogeny and comparative genomics of the fungal order Sordariales.</title>
        <authorList>
            <person name="Hensen N."/>
            <person name="Bonometti L."/>
            <person name="Westerberg I."/>
            <person name="Brannstrom I.O."/>
            <person name="Guillou S."/>
            <person name="Cros-Aarteil S."/>
            <person name="Calhoun S."/>
            <person name="Haridas S."/>
            <person name="Kuo A."/>
            <person name="Mondo S."/>
            <person name="Pangilinan J."/>
            <person name="Riley R."/>
            <person name="LaButti K."/>
            <person name="Andreopoulos B."/>
            <person name="Lipzen A."/>
            <person name="Chen C."/>
            <person name="Yan M."/>
            <person name="Daum C."/>
            <person name="Ng V."/>
            <person name="Clum A."/>
            <person name="Steindorff A."/>
            <person name="Ohm R.A."/>
            <person name="Martin F."/>
            <person name="Silar P."/>
            <person name="Natvig D.O."/>
            <person name="Lalanne C."/>
            <person name="Gautier V."/>
            <person name="Ament-Velasquez S.L."/>
            <person name="Kruys A."/>
            <person name="Hutchinson M.I."/>
            <person name="Powell A.J."/>
            <person name="Barry K."/>
            <person name="Miller A.N."/>
            <person name="Grigoriev I.V."/>
            <person name="Debuchy R."/>
            <person name="Gladieux P."/>
            <person name="Hiltunen Thoren M."/>
            <person name="Johannesson H."/>
        </authorList>
    </citation>
    <scope>NUCLEOTIDE SEQUENCE</scope>
    <source>
        <strain evidence="1">CBS 232.78</strain>
    </source>
</reference>
<name>A0AAE0NZ86_9PEZI</name>
<dbReference type="AlphaFoldDB" id="A0AAE0NZ86"/>
<accession>A0AAE0NZ86</accession>
<evidence type="ECO:0000313" key="1">
    <source>
        <dbReference type="EMBL" id="KAK3390391.1"/>
    </source>
</evidence>
<sequence length="170" mass="19258">MEQAVLRFHLCFSVLFSGRLYSSAISWLLVSRERALDRSRVWLAGLSSIDCLLCSPFHMIPLNHRHRYFFSFLSIKSSFVIPSPHAKESQDSVMITGVGHNGALRGKRGERGQETEKTHKGITGCCSLDSLSQFKYPLLLPFTLTYTHTHIHTYLGYPPIYSILSLLPTN</sequence>
<organism evidence="1 2">
    <name type="scientific">Podospora didyma</name>
    <dbReference type="NCBI Taxonomy" id="330526"/>
    <lineage>
        <taxon>Eukaryota</taxon>
        <taxon>Fungi</taxon>
        <taxon>Dikarya</taxon>
        <taxon>Ascomycota</taxon>
        <taxon>Pezizomycotina</taxon>
        <taxon>Sordariomycetes</taxon>
        <taxon>Sordariomycetidae</taxon>
        <taxon>Sordariales</taxon>
        <taxon>Podosporaceae</taxon>
        <taxon>Podospora</taxon>
    </lineage>
</organism>
<keyword evidence="2" id="KW-1185">Reference proteome</keyword>
<protein>
    <submittedName>
        <fullName evidence="1">Uncharacterized protein</fullName>
    </submittedName>
</protein>
<dbReference type="EMBL" id="JAULSW010000002">
    <property type="protein sequence ID" value="KAK3390391.1"/>
    <property type="molecule type" value="Genomic_DNA"/>
</dbReference>
<reference evidence="1" key="2">
    <citation type="submission" date="2023-06" db="EMBL/GenBank/DDBJ databases">
        <authorList>
            <consortium name="Lawrence Berkeley National Laboratory"/>
            <person name="Haridas S."/>
            <person name="Hensen N."/>
            <person name="Bonometti L."/>
            <person name="Westerberg I."/>
            <person name="Brannstrom I.O."/>
            <person name="Guillou S."/>
            <person name="Cros-Aarteil S."/>
            <person name="Calhoun S."/>
            <person name="Kuo A."/>
            <person name="Mondo S."/>
            <person name="Pangilinan J."/>
            <person name="Riley R."/>
            <person name="LaButti K."/>
            <person name="Andreopoulos B."/>
            <person name="Lipzen A."/>
            <person name="Chen C."/>
            <person name="Yanf M."/>
            <person name="Daum C."/>
            <person name="Ng V."/>
            <person name="Clum A."/>
            <person name="Steindorff A."/>
            <person name="Ohm R."/>
            <person name="Martin F."/>
            <person name="Silar P."/>
            <person name="Natvig D."/>
            <person name="Lalanne C."/>
            <person name="Gautier V."/>
            <person name="Ament-velasquez S.L."/>
            <person name="Kruys A."/>
            <person name="Hutchinson M.I."/>
            <person name="Powell A.J."/>
            <person name="Barry K."/>
            <person name="Miller A.N."/>
            <person name="Grigoriev I.V."/>
            <person name="Debuchy R."/>
            <person name="Gladieux P."/>
            <person name="Thoren M.H."/>
            <person name="Johannesson H."/>
        </authorList>
    </citation>
    <scope>NUCLEOTIDE SEQUENCE</scope>
    <source>
        <strain evidence="1">CBS 232.78</strain>
    </source>
</reference>
<proteinExistence type="predicted"/>
<dbReference type="Proteomes" id="UP001285441">
    <property type="component" value="Unassembled WGS sequence"/>
</dbReference>
<evidence type="ECO:0000313" key="2">
    <source>
        <dbReference type="Proteomes" id="UP001285441"/>
    </source>
</evidence>
<gene>
    <name evidence="1" type="ORF">B0H63DRAFT_113243</name>
</gene>